<dbReference type="Gene3D" id="3.40.640.10">
    <property type="entry name" value="Type I PLP-dependent aspartate aminotransferase-like (Major domain)"/>
    <property type="match status" value="1"/>
</dbReference>
<organism evidence="4 5">
    <name type="scientific">Vibrio aquimaris</name>
    <dbReference type="NCBI Taxonomy" id="2587862"/>
    <lineage>
        <taxon>Bacteria</taxon>
        <taxon>Pseudomonadati</taxon>
        <taxon>Pseudomonadota</taxon>
        <taxon>Gammaproteobacteria</taxon>
        <taxon>Vibrionales</taxon>
        <taxon>Vibrionaceae</taxon>
        <taxon>Vibrio</taxon>
    </lineage>
</organism>
<dbReference type="GO" id="GO:0030170">
    <property type="term" value="F:pyridoxal phosphate binding"/>
    <property type="evidence" value="ECO:0007669"/>
    <property type="project" value="InterPro"/>
</dbReference>
<name>A0A5P9CQS0_9VIBR</name>
<dbReference type="Gene3D" id="3.90.1150.10">
    <property type="entry name" value="Aspartate Aminotransferase, domain 1"/>
    <property type="match status" value="1"/>
</dbReference>
<dbReference type="SUPFAM" id="SSF53383">
    <property type="entry name" value="PLP-dependent transferases"/>
    <property type="match status" value="1"/>
</dbReference>
<dbReference type="GO" id="GO:0043420">
    <property type="term" value="P:anthranilate metabolic process"/>
    <property type="evidence" value="ECO:0007669"/>
    <property type="project" value="TreeGrafter"/>
</dbReference>
<dbReference type="GO" id="GO:0019441">
    <property type="term" value="P:L-tryptophan catabolic process to kynurenine"/>
    <property type="evidence" value="ECO:0007669"/>
    <property type="project" value="TreeGrafter"/>
</dbReference>
<keyword evidence="1" id="KW-0662">Pyridine nucleotide biosynthesis</keyword>
<dbReference type="AlphaFoldDB" id="A0A5P9CQS0"/>
<dbReference type="InterPro" id="IPR015421">
    <property type="entry name" value="PyrdxlP-dep_Trfase_major"/>
</dbReference>
<evidence type="ECO:0000256" key="3">
    <source>
        <dbReference type="ARBA" id="ARBA00022898"/>
    </source>
</evidence>
<dbReference type="Pfam" id="PF22580">
    <property type="entry name" value="KYNU_C"/>
    <property type="match status" value="1"/>
</dbReference>
<dbReference type="EC" id="3.7.1.3" evidence="4"/>
<dbReference type="PANTHER" id="PTHR14084:SF0">
    <property type="entry name" value="KYNURENINASE"/>
    <property type="match status" value="1"/>
</dbReference>
<sequence length="393" mass="44010">MDMTKDLQTHYQGFDVSERILLSGHSHQAWPDVAKQGMVDCFNDAAKHIDDKWELAFEKAEKVRNFYRRAMCDPSGQMALGESTHELILMFLSDLNCFKAKKSTQIKIVTTDGEFHSMRRQLNRLKTLGINVEVVPTLPLETLSNRIIEKLDRSTDAVMLSAVFFATSQIFKQVGEVAQAAKSLNIPCVVDAYHTINVLEFDLAKWQLQGAFVIGGGYKYCQAGEGNCFMRIPPNYHGSPIITGWFAEFETLSQAPDQVSYGQGQAAFAGSTYDPTSHYRAAAVFDFFDRLNLSVALLSQINRQQVSRLWRGIENLHLAHEVLALPCHDIADNAGFLSLTTPQAEEWVQKLKSRGVQADSRGNQLRLGPAPYVSNEQIDNALNEIELVAKQFS</sequence>
<reference evidence="4 5" key="1">
    <citation type="submission" date="2019-10" db="EMBL/GenBank/DDBJ databases">
        <title>Complete genome sequence of Vibrio sp. strain THAF100, isolated from non-filtered water from the water column of tank 6 of a marine aquarium containing stony-coral fragments. Water maintained at 26 degree C.</title>
        <authorList>
            <person name="Ruckert C."/>
            <person name="Franco A."/>
            <person name="Kalinowski J."/>
            <person name="Glaeser S."/>
        </authorList>
    </citation>
    <scope>NUCLEOTIDE SEQUENCE [LARGE SCALE GENOMIC DNA]</scope>
    <source>
        <strain evidence="4 5">THAF100</strain>
        <plasmid evidence="5">pthaf100_a</plasmid>
    </source>
</reference>
<evidence type="ECO:0000313" key="4">
    <source>
        <dbReference type="EMBL" id="QFT28554.1"/>
    </source>
</evidence>
<dbReference type="RefSeq" id="WP_152432539.1">
    <property type="nucleotide sequence ID" value="NZ_CBCSDK010000009.1"/>
</dbReference>
<evidence type="ECO:0000256" key="2">
    <source>
        <dbReference type="ARBA" id="ARBA00022801"/>
    </source>
</evidence>
<dbReference type="InterPro" id="IPR015424">
    <property type="entry name" value="PyrdxlP-dep_Trfase"/>
</dbReference>
<keyword evidence="5" id="KW-1185">Reference proteome</keyword>
<proteinExistence type="predicted"/>
<accession>A0A5P9CQS0</accession>
<dbReference type="PANTHER" id="PTHR14084">
    <property type="entry name" value="KYNURENINASE"/>
    <property type="match status" value="1"/>
</dbReference>
<keyword evidence="4" id="KW-0614">Plasmid</keyword>
<evidence type="ECO:0000313" key="5">
    <source>
        <dbReference type="Proteomes" id="UP000326936"/>
    </source>
</evidence>
<dbReference type="InterPro" id="IPR010111">
    <property type="entry name" value="Kynureninase"/>
</dbReference>
<dbReference type="KEGG" id="vaq:FIV01_19330"/>
<dbReference type="OrthoDB" id="5501089at2"/>
<dbReference type="InterPro" id="IPR015422">
    <property type="entry name" value="PyrdxlP-dep_Trfase_small"/>
</dbReference>
<dbReference type="GO" id="GO:0005737">
    <property type="term" value="C:cytoplasm"/>
    <property type="evidence" value="ECO:0007669"/>
    <property type="project" value="InterPro"/>
</dbReference>
<evidence type="ECO:0000256" key="1">
    <source>
        <dbReference type="ARBA" id="ARBA00022642"/>
    </source>
</evidence>
<dbReference type="GO" id="GO:0030429">
    <property type="term" value="F:kynureninase activity"/>
    <property type="evidence" value="ECO:0007669"/>
    <property type="project" value="UniProtKB-EC"/>
</dbReference>
<keyword evidence="3" id="KW-0663">Pyridoxal phosphate</keyword>
<gene>
    <name evidence="4" type="primary">kynu</name>
    <name evidence="4" type="ORF">FIV01_19330</name>
</gene>
<geneLocation type="plasmid" evidence="5">
    <name>pthaf100_a</name>
</geneLocation>
<protein>
    <submittedName>
        <fullName evidence="4">Kynureninase</fullName>
        <ecNumber evidence="4">3.7.1.3</ecNumber>
    </submittedName>
</protein>
<dbReference type="Proteomes" id="UP000326936">
    <property type="component" value="Plasmid pTHAF100_a"/>
</dbReference>
<dbReference type="EMBL" id="CP045351">
    <property type="protein sequence ID" value="QFT28554.1"/>
    <property type="molecule type" value="Genomic_DNA"/>
</dbReference>
<keyword evidence="2 4" id="KW-0378">Hydrolase</keyword>
<dbReference type="GO" id="GO:0009435">
    <property type="term" value="P:NAD+ biosynthetic process"/>
    <property type="evidence" value="ECO:0007669"/>
    <property type="project" value="InterPro"/>
</dbReference>